<dbReference type="SUPFAM" id="SSF46689">
    <property type="entry name" value="Homeodomain-like"/>
    <property type="match status" value="1"/>
</dbReference>
<dbReference type="EMBL" id="AP022608">
    <property type="protein sequence ID" value="BBZ21253.1"/>
    <property type="molecule type" value="Genomic_DNA"/>
</dbReference>
<dbReference type="Proteomes" id="UP000466187">
    <property type="component" value="Chromosome"/>
</dbReference>
<dbReference type="Pfam" id="PF14528">
    <property type="entry name" value="LAGLIDADG_3"/>
    <property type="match status" value="1"/>
</dbReference>
<dbReference type="RefSeq" id="WP_163689993.1">
    <property type="nucleotide sequence ID" value="NZ_AP022608.1"/>
</dbReference>
<protein>
    <recommendedName>
        <fullName evidence="3">Homing endonuclease LAGLIDADG domain-containing protein</fullName>
    </recommendedName>
</protein>
<gene>
    <name evidence="4" type="ORF">MGAD_55880</name>
</gene>
<evidence type="ECO:0000256" key="1">
    <source>
        <dbReference type="ARBA" id="ARBA00022741"/>
    </source>
</evidence>
<keyword evidence="1" id="KW-0547">Nucleotide-binding</keyword>
<accession>A0A7I7WXK3</accession>
<dbReference type="AlphaFoldDB" id="A0A7I7WXK3"/>
<name>A0A7I7WXK3_MYCGU</name>
<dbReference type="SUPFAM" id="SSF55608">
    <property type="entry name" value="Homing endonucleases"/>
    <property type="match status" value="1"/>
</dbReference>
<dbReference type="GO" id="GO:0005524">
    <property type="term" value="F:ATP binding"/>
    <property type="evidence" value="ECO:0007669"/>
    <property type="project" value="UniProtKB-KW"/>
</dbReference>
<evidence type="ECO:0000313" key="4">
    <source>
        <dbReference type="EMBL" id="BBZ21253.1"/>
    </source>
</evidence>
<proteinExistence type="predicted"/>
<evidence type="ECO:0000256" key="2">
    <source>
        <dbReference type="ARBA" id="ARBA00022840"/>
    </source>
</evidence>
<dbReference type="InterPro" id="IPR004860">
    <property type="entry name" value="LAGLIDADG_dom"/>
</dbReference>
<evidence type="ECO:0000259" key="3">
    <source>
        <dbReference type="Pfam" id="PF14528"/>
    </source>
</evidence>
<evidence type="ECO:0000313" key="5">
    <source>
        <dbReference type="Proteomes" id="UP000466187"/>
    </source>
</evidence>
<sequence length="256" mass="28720">MRSAEEFHAAQRLIADGVNDCAIARQLGIPRTTVRDWRCRPQVWRRLKSGPGCGVDHDFSALPVAAYCYVLAMYLGDGSISRATRVWRIRITLDQKYPAIIERCCQAIEILMPGQRAGIVKRVGCVDVSLFSKHWPCLLPQHGPGVKHKRRIALEPWQQALVDQATEEFVLGLIHSDGCRVVANDRGVASVRYHFSNRSEDILGLFTAALDKLGIHWTRSTKHIVSIYRKADTARLDEFIGPKTRAVPLEGVHYAA</sequence>
<dbReference type="Gene3D" id="3.10.28.10">
    <property type="entry name" value="Homing endonucleases"/>
    <property type="match status" value="1"/>
</dbReference>
<keyword evidence="2" id="KW-0067">ATP-binding</keyword>
<dbReference type="InterPro" id="IPR027434">
    <property type="entry name" value="Homing_endonucl"/>
</dbReference>
<dbReference type="InterPro" id="IPR009057">
    <property type="entry name" value="Homeodomain-like_sf"/>
</dbReference>
<feature type="domain" description="Homing endonuclease LAGLIDADG" evidence="3">
    <location>
        <begin position="168"/>
        <end position="238"/>
    </location>
</feature>
<dbReference type="KEGG" id="mgad:MGAD_55880"/>
<organism evidence="4 5">
    <name type="scientific">Mycolicibacterium gadium</name>
    <name type="common">Mycobacterium gadium</name>
    <dbReference type="NCBI Taxonomy" id="1794"/>
    <lineage>
        <taxon>Bacteria</taxon>
        <taxon>Bacillati</taxon>
        <taxon>Actinomycetota</taxon>
        <taxon>Actinomycetes</taxon>
        <taxon>Mycobacteriales</taxon>
        <taxon>Mycobacteriaceae</taxon>
        <taxon>Mycolicibacterium</taxon>
    </lineage>
</organism>
<reference evidence="4 5" key="1">
    <citation type="journal article" date="2019" name="Emerg. Microbes Infect.">
        <title>Comprehensive subspecies identification of 175 nontuberculous mycobacteria species based on 7547 genomic profiles.</title>
        <authorList>
            <person name="Matsumoto Y."/>
            <person name="Kinjo T."/>
            <person name="Motooka D."/>
            <person name="Nabeya D."/>
            <person name="Jung N."/>
            <person name="Uechi K."/>
            <person name="Horii T."/>
            <person name="Iida T."/>
            <person name="Fujita J."/>
            <person name="Nakamura S."/>
        </authorList>
    </citation>
    <scope>NUCLEOTIDE SEQUENCE [LARGE SCALE GENOMIC DNA]</scope>
    <source>
        <strain evidence="4 5">JCM 12688</strain>
    </source>
</reference>
<dbReference type="Pfam" id="PF13384">
    <property type="entry name" value="HTH_23"/>
    <property type="match status" value="1"/>
</dbReference>
<dbReference type="GO" id="GO:0004519">
    <property type="term" value="F:endonuclease activity"/>
    <property type="evidence" value="ECO:0007669"/>
    <property type="project" value="InterPro"/>
</dbReference>